<evidence type="ECO:0000313" key="2">
    <source>
        <dbReference type="EMBL" id="CAF4426912.1"/>
    </source>
</evidence>
<dbReference type="EMBL" id="CAJOBA010077857">
    <property type="protein sequence ID" value="CAF4426912.1"/>
    <property type="molecule type" value="Genomic_DNA"/>
</dbReference>
<dbReference type="Proteomes" id="UP000682733">
    <property type="component" value="Unassembled WGS sequence"/>
</dbReference>
<name>A0A8S2W6Z5_9BILA</name>
<evidence type="ECO:0000259" key="1">
    <source>
        <dbReference type="Pfam" id="PF17921"/>
    </source>
</evidence>
<dbReference type="InterPro" id="IPR041588">
    <property type="entry name" value="Integrase_H2C2"/>
</dbReference>
<evidence type="ECO:0000313" key="3">
    <source>
        <dbReference type="EMBL" id="CAF4548636.1"/>
    </source>
</evidence>
<comment type="caution">
    <text evidence="2">The sequence shown here is derived from an EMBL/GenBank/DDBJ whole genome shotgun (WGS) entry which is preliminary data.</text>
</comment>
<organism evidence="2 4">
    <name type="scientific">Didymodactylos carnosus</name>
    <dbReference type="NCBI Taxonomy" id="1234261"/>
    <lineage>
        <taxon>Eukaryota</taxon>
        <taxon>Metazoa</taxon>
        <taxon>Spiralia</taxon>
        <taxon>Gnathifera</taxon>
        <taxon>Rotifera</taxon>
        <taxon>Eurotatoria</taxon>
        <taxon>Bdelloidea</taxon>
        <taxon>Philodinida</taxon>
        <taxon>Philodinidae</taxon>
        <taxon>Didymodactylos</taxon>
    </lineage>
</organism>
<dbReference type="OrthoDB" id="441971at2759"/>
<dbReference type="PANTHER" id="PTHR47266">
    <property type="entry name" value="ENDONUCLEASE-RELATED"/>
    <property type="match status" value="1"/>
</dbReference>
<protein>
    <recommendedName>
        <fullName evidence="1">Integrase zinc-binding domain-containing protein</fullName>
    </recommendedName>
</protein>
<dbReference type="InterPro" id="IPR052160">
    <property type="entry name" value="Gypsy_RT_Integrase-like"/>
</dbReference>
<dbReference type="EMBL" id="CAJOBC010115282">
    <property type="protein sequence ID" value="CAF4548636.1"/>
    <property type="molecule type" value="Genomic_DNA"/>
</dbReference>
<accession>A0A8S2W6Z5</accession>
<dbReference type="Gene3D" id="1.10.340.70">
    <property type="match status" value="1"/>
</dbReference>
<reference evidence="2" key="1">
    <citation type="submission" date="2021-02" db="EMBL/GenBank/DDBJ databases">
        <authorList>
            <person name="Nowell W R."/>
        </authorList>
    </citation>
    <scope>NUCLEOTIDE SEQUENCE</scope>
</reference>
<dbReference type="Pfam" id="PF17921">
    <property type="entry name" value="Integrase_H2C2"/>
    <property type="match status" value="1"/>
</dbReference>
<dbReference type="FunFam" id="1.10.340.70:FF:000001">
    <property type="entry name" value="Retrovirus-related Pol polyprotein from transposon gypsy-like Protein"/>
    <property type="match status" value="1"/>
</dbReference>
<sequence length="186" mass="21170">MSDYLSRSPVDEAEEDSDEFIPIGTKATQTDELTFYGQHNPTIVAAVQTRSMKNQQSYYEFNGLVMKNATPPVPYVPSGEIRQTILRIYHDTPANGAHFGRDRTIHKIKQRYFWPTAYKDIRNYVQSCIKCAQHNPHRKKPPGALKSIPPPEGAWHLLTMDFHGPITPVSQRGNKYIISITDVLSK</sequence>
<dbReference type="AlphaFoldDB" id="A0A8S2W6Z5"/>
<proteinExistence type="predicted"/>
<dbReference type="Proteomes" id="UP000681722">
    <property type="component" value="Unassembled WGS sequence"/>
</dbReference>
<evidence type="ECO:0000313" key="4">
    <source>
        <dbReference type="Proteomes" id="UP000682733"/>
    </source>
</evidence>
<feature type="domain" description="Integrase zinc-binding" evidence="1">
    <location>
        <begin position="80"/>
        <end position="136"/>
    </location>
</feature>
<feature type="non-terminal residue" evidence="2">
    <location>
        <position position="1"/>
    </location>
</feature>
<gene>
    <name evidence="3" type="ORF">SRO942_LOCUS46891</name>
    <name evidence="2" type="ORF">TMI583_LOCUS44711</name>
</gene>